<name>A0A1R1PXX0_ZANCU</name>
<keyword evidence="3" id="KW-1185">Reference proteome</keyword>
<feature type="region of interest" description="Disordered" evidence="1">
    <location>
        <begin position="33"/>
        <end position="62"/>
    </location>
</feature>
<sequence length="93" mass="10836">MLFHSVPLLLDTSALLPLGFWKRVYLTLPLTSSRSRRGTYSPPARKQTSRYPIARRSARRRDQEYRTNCCYLWFRMDQAATSVSPYGTEPIAH</sequence>
<evidence type="ECO:0000256" key="1">
    <source>
        <dbReference type="SAM" id="MobiDB-lite"/>
    </source>
</evidence>
<dbReference type="EMBL" id="LSSK01000046">
    <property type="protein sequence ID" value="OMH85768.1"/>
    <property type="molecule type" value="Genomic_DNA"/>
</dbReference>
<proteinExistence type="predicted"/>
<comment type="caution">
    <text evidence="2">The sequence shown here is derived from an EMBL/GenBank/DDBJ whole genome shotgun (WGS) entry which is preliminary data.</text>
</comment>
<protein>
    <submittedName>
        <fullName evidence="2">Uncharacterized protein</fullName>
    </submittedName>
</protein>
<gene>
    <name evidence="2" type="ORF">AX774_g681</name>
</gene>
<reference evidence="3" key="1">
    <citation type="submission" date="2017-01" db="EMBL/GenBank/DDBJ databases">
        <authorList>
            <person name="Wang Y."/>
            <person name="White M."/>
            <person name="Kvist S."/>
            <person name="Moncalvo J.-M."/>
        </authorList>
    </citation>
    <scope>NUCLEOTIDE SEQUENCE [LARGE SCALE GENOMIC DNA]</scope>
    <source>
        <strain evidence="3">COL-18-3</strain>
    </source>
</reference>
<evidence type="ECO:0000313" key="2">
    <source>
        <dbReference type="EMBL" id="OMH85768.1"/>
    </source>
</evidence>
<dbReference type="AlphaFoldDB" id="A0A1R1PXX0"/>
<accession>A0A1R1PXX0</accession>
<evidence type="ECO:0000313" key="3">
    <source>
        <dbReference type="Proteomes" id="UP000188320"/>
    </source>
</evidence>
<organism evidence="2 3">
    <name type="scientific">Zancudomyces culisetae</name>
    <name type="common">Gut fungus</name>
    <name type="synonym">Smittium culisetae</name>
    <dbReference type="NCBI Taxonomy" id="1213189"/>
    <lineage>
        <taxon>Eukaryota</taxon>
        <taxon>Fungi</taxon>
        <taxon>Fungi incertae sedis</taxon>
        <taxon>Zoopagomycota</taxon>
        <taxon>Kickxellomycotina</taxon>
        <taxon>Harpellomycetes</taxon>
        <taxon>Harpellales</taxon>
        <taxon>Legeriomycetaceae</taxon>
        <taxon>Zancudomyces</taxon>
    </lineage>
</organism>
<dbReference type="Proteomes" id="UP000188320">
    <property type="component" value="Unassembled WGS sequence"/>
</dbReference>